<evidence type="ECO:0000313" key="1">
    <source>
        <dbReference type="EMBL" id="EPS57191.1"/>
    </source>
</evidence>
<sequence>MVEDDVRIEIPCSAIDHKGGAESDEGRGEDYFPRTEANSLLSLASINYAANLFGRDVRKLV</sequence>
<keyword evidence="2" id="KW-1185">Reference proteome</keyword>
<comment type="caution">
    <text evidence="1">The sequence shown here is derived from an EMBL/GenBank/DDBJ whole genome shotgun (WGS) entry which is preliminary data.</text>
</comment>
<organism evidence="1 2">
    <name type="scientific">Genlisea aurea</name>
    <dbReference type="NCBI Taxonomy" id="192259"/>
    <lineage>
        <taxon>Eukaryota</taxon>
        <taxon>Viridiplantae</taxon>
        <taxon>Streptophyta</taxon>
        <taxon>Embryophyta</taxon>
        <taxon>Tracheophyta</taxon>
        <taxon>Spermatophyta</taxon>
        <taxon>Magnoliopsida</taxon>
        <taxon>eudicotyledons</taxon>
        <taxon>Gunneridae</taxon>
        <taxon>Pentapetalae</taxon>
        <taxon>asterids</taxon>
        <taxon>lamiids</taxon>
        <taxon>Lamiales</taxon>
        <taxon>Lentibulariaceae</taxon>
        <taxon>Genlisea</taxon>
    </lineage>
</organism>
<name>S8BYD1_9LAMI</name>
<protein>
    <submittedName>
        <fullName evidence="1">Uncharacterized protein</fullName>
    </submittedName>
</protein>
<evidence type="ECO:0000313" key="2">
    <source>
        <dbReference type="Proteomes" id="UP000015453"/>
    </source>
</evidence>
<proteinExistence type="predicted"/>
<accession>S8BYD1</accession>
<gene>
    <name evidence="1" type="ORF">M569_17630</name>
</gene>
<dbReference type="Proteomes" id="UP000015453">
    <property type="component" value="Unassembled WGS sequence"/>
</dbReference>
<dbReference type="AlphaFoldDB" id="S8BYD1"/>
<dbReference type="EMBL" id="AUSU01010524">
    <property type="protein sequence ID" value="EPS57191.1"/>
    <property type="molecule type" value="Genomic_DNA"/>
</dbReference>
<reference evidence="1 2" key="1">
    <citation type="journal article" date="2013" name="BMC Genomics">
        <title>The miniature genome of a carnivorous plant Genlisea aurea contains a low number of genes and short non-coding sequences.</title>
        <authorList>
            <person name="Leushkin E.V."/>
            <person name="Sutormin R.A."/>
            <person name="Nabieva E.R."/>
            <person name="Penin A.A."/>
            <person name="Kondrashov A.S."/>
            <person name="Logacheva M.D."/>
        </authorList>
    </citation>
    <scope>NUCLEOTIDE SEQUENCE [LARGE SCALE GENOMIC DNA]</scope>
</reference>